<feature type="compositionally biased region" description="Basic and acidic residues" evidence="1">
    <location>
        <begin position="338"/>
        <end position="348"/>
    </location>
</feature>
<dbReference type="Pfam" id="PF12686">
    <property type="entry name" value="DUF3800"/>
    <property type="match status" value="1"/>
</dbReference>
<feature type="region of interest" description="Disordered" evidence="1">
    <location>
        <begin position="17"/>
        <end position="53"/>
    </location>
</feature>
<dbReference type="EMBL" id="VLLL01000007">
    <property type="protein sequence ID" value="TWJ10442.1"/>
    <property type="molecule type" value="Genomic_DNA"/>
</dbReference>
<dbReference type="InterPro" id="IPR024524">
    <property type="entry name" value="DUF3800"/>
</dbReference>
<sequence length="357" mass="39539">MSPRSCHAACHAAALPDQAAGPSTGARLPSSRPRRSLLRRNRPPTSVHNERPDITGRQIIGGDLAVFDLAHSASGDDHAFDDTARSHSVSAKYRNHMLLAYVDESYSSDWYFMAAILCDGPAAIALTASLDAVVDKAVASFGVREDAELHGYELFQGYDCWQGLPPRARISVYNDTFQAIADYSTGVILRGVDAAGLRKRYVEPSTPHSIVLQHLLERIDVLATEWCQYALVIADEVDGQAQHRTNLNLYQRGRTPGYRSRKLTRIVDTLHFAPSHASRLVQAADMVAFLHRRIQTHTESNDRATNANQRLWGRLAPKIIHNHCWRPMGQVAPQRTKAPHDVEPRAGSEGEPSYALV</sequence>
<comment type="caution">
    <text evidence="2">The sequence shown here is derived from an EMBL/GenBank/DDBJ whole genome shotgun (WGS) entry which is preliminary data.</text>
</comment>
<organism evidence="2 3">
    <name type="scientific">Stackebrandtia albiflava</name>
    <dbReference type="NCBI Taxonomy" id="406432"/>
    <lineage>
        <taxon>Bacteria</taxon>
        <taxon>Bacillati</taxon>
        <taxon>Actinomycetota</taxon>
        <taxon>Actinomycetes</taxon>
        <taxon>Glycomycetales</taxon>
        <taxon>Glycomycetaceae</taxon>
        <taxon>Stackebrandtia</taxon>
    </lineage>
</organism>
<reference evidence="2 3" key="1">
    <citation type="journal article" date="2013" name="Stand. Genomic Sci.">
        <title>Genomic Encyclopedia of Type Strains, Phase I: The one thousand microbial genomes (KMG-I) project.</title>
        <authorList>
            <person name="Kyrpides N.C."/>
            <person name="Woyke T."/>
            <person name="Eisen J.A."/>
            <person name="Garrity G."/>
            <person name="Lilburn T.G."/>
            <person name="Beck B.J."/>
            <person name="Whitman W.B."/>
            <person name="Hugenholtz P."/>
            <person name="Klenk H.P."/>
        </authorList>
    </citation>
    <scope>NUCLEOTIDE SEQUENCE [LARGE SCALE GENOMIC DNA]</scope>
    <source>
        <strain evidence="2 3">DSM 45044</strain>
    </source>
</reference>
<evidence type="ECO:0000313" key="2">
    <source>
        <dbReference type="EMBL" id="TWJ10442.1"/>
    </source>
</evidence>
<evidence type="ECO:0000313" key="3">
    <source>
        <dbReference type="Proteomes" id="UP000321617"/>
    </source>
</evidence>
<feature type="region of interest" description="Disordered" evidence="1">
    <location>
        <begin position="331"/>
        <end position="357"/>
    </location>
</feature>
<protein>
    <submittedName>
        <fullName evidence="2">Uncharacterized protein DUF3800</fullName>
    </submittedName>
</protein>
<accession>A0A562UXW0</accession>
<dbReference type="Proteomes" id="UP000321617">
    <property type="component" value="Unassembled WGS sequence"/>
</dbReference>
<gene>
    <name evidence="2" type="ORF">LX16_3859</name>
</gene>
<name>A0A562UXW0_9ACTN</name>
<keyword evidence="3" id="KW-1185">Reference proteome</keyword>
<evidence type="ECO:0000256" key="1">
    <source>
        <dbReference type="SAM" id="MobiDB-lite"/>
    </source>
</evidence>
<dbReference type="AlphaFoldDB" id="A0A562UXW0"/>
<feature type="compositionally biased region" description="Basic residues" evidence="1">
    <location>
        <begin position="32"/>
        <end position="42"/>
    </location>
</feature>
<proteinExistence type="predicted"/>